<evidence type="ECO:0000313" key="2">
    <source>
        <dbReference type="Proteomes" id="UP000527616"/>
    </source>
</evidence>
<gene>
    <name evidence="1" type="ORF">GGQ54_000433</name>
</gene>
<organism evidence="1 2">
    <name type="scientific">Naumannella cuiyingiana</name>
    <dbReference type="NCBI Taxonomy" id="1347891"/>
    <lineage>
        <taxon>Bacteria</taxon>
        <taxon>Bacillati</taxon>
        <taxon>Actinomycetota</taxon>
        <taxon>Actinomycetes</taxon>
        <taxon>Propionibacteriales</taxon>
        <taxon>Propionibacteriaceae</taxon>
        <taxon>Naumannella</taxon>
    </lineage>
</organism>
<proteinExistence type="predicted"/>
<dbReference type="RefSeq" id="WP_179443893.1">
    <property type="nucleotide sequence ID" value="NZ_JACBZS010000001.1"/>
</dbReference>
<protein>
    <submittedName>
        <fullName evidence="1">Uncharacterized protein</fullName>
    </submittedName>
</protein>
<accession>A0A7Z0IJU6</accession>
<dbReference type="Proteomes" id="UP000527616">
    <property type="component" value="Unassembled WGS sequence"/>
</dbReference>
<reference evidence="1 2" key="1">
    <citation type="submission" date="2020-07" db="EMBL/GenBank/DDBJ databases">
        <title>Sequencing the genomes of 1000 actinobacteria strains.</title>
        <authorList>
            <person name="Klenk H.-P."/>
        </authorList>
    </citation>
    <scope>NUCLEOTIDE SEQUENCE [LARGE SCALE GENOMIC DNA]</scope>
    <source>
        <strain evidence="1 2">DSM 103164</strain>
    </source>
</reference>
<dbReference type="AlphaFoldDB" id="A0A7Z0IJU6"/>
<sequence length="108" mass="11271">MTTSELDPGALADLIADELRATPGVVRLHPNPRAVLRGLARKALGDGETVEVDLRVVNGRAIVNADVVVAAGQVPIEVVAEAQRRAAAALGATARELEVDVCITAREQ</sequence>
<name>A0A7Z0IJU6_9ACTN</name>
<dbReference type="EMBL" id="JACBZS010000001">
    <property type="protein sequence ID" value="NYI69873.1"/>
    <property type="molecule type" value="Genomic_DNA"/>
</dbReference>
<evidence type="ECO:0000313" key="1">
    <source>
        <dbReference type="EMBL" id="NYI69873.1"/>
    </source>
</evidence>
<keyword evidence="2" id="KW-1185">Reference proteome</keyword>
<comment type="caution">
    <text evidence="1">The sequence shown here is derived from an EMBL/GenBank/DDBJ whole genome shotgun (WGS) entry which is preliminary data.</text>
</comment>